<dbReference type="AlphaFoldDB" id="A0A378Y0D5"/>
<evidence type="ECO:0000313" key="2">
    <source>
        <dbReference type="Proteomes" id="UP000254400"/>
    </source>
</evidence>
<dbReference type="Proteomes" id="UP000254400">
    <property type="component" value="Unassembled WGS sequence"/>
</dbReference>
<dbReference type="RefSeq" id="WP_019687691.1">
    <property type="nucleotide sequence ID" value="NZ_CP036496.1"/>
</dbReference>
<accession>A0A378Y0D5</accession>
<protein>
    <submittedName>
        <fullName evidence="1">Uncharacterized protein</fullName>
    </submittedName>
</protein>
<name>A0A378Y0D5_PAEPO</name>
<sequence>MKAKVFIDEGAMLSPDQKMILDNKYDSYITFAVPSLVNFEDLVTLDQNLDFTETVDYVFACSNVKFLNFFMLRLTKEAGRQIANSRFVNVKSTIGVFAFVYDDANDRWILVN</sequence>
<dbReference type="GeneID" id="93346522"/>
<gene>
    <name evidence="1" type="ORF">NCTC10343_03169</name>
</gene>
<dbReference type="EMBL" id="UGSC01000001">
    <property type="protein sequence ID" value="SUA70298.1"/>
    <property type="molecule type" value="Genomic_DNA"/>
</dbReference>
<reference evidence="1 2" key="1">
    <citation type="submission" date="2018-06" db="EMBL/GenBank/DDBJ databases">
        <authorList>
            <consortium name="Pathogen Informatics"/>
            <person name="Doyle S."/>
        </authorList>
    </citation>
    <scope>NUCLEOTIDE SEQUENCE [LARGE SCALE GENOMIC DNA]</scope>
    <source>
        <strain evidence="1 2">NCTC10343</strain>
    </source>
</reference>
<proteinExistence type="predicted"/>
<organism evidence="1 2">
    <name type="scientific">Paenibacillus polymyxa</name>
    <name type="common">Bacillus polymyxa</name>
    <dbReference type="NCBI Taxonomy" id="1406"/>
    <lineage>
        <taxon>Bacteria</taxon>
        <taxon>Bacillati</taxon>
        <taxon>Bacillota</taxon>
        <taxon>Bacilli</taxon>
        <taxon>Bacillales</taxon>
        <taxon>Paenibacillaceae</taxon>
        <taxon>Paenibacillus</taxon>
    </lineage>
</organism>
<evidence type="ECO:0000313" key="1">
    <source>
        <dbReference type="EMBL" id="SUA70298.1"/>
    </source>
</evidence>